<evidence type="ECO:0000313" key="3">
    <source>
        <dbReference type="Proteomes" id="UP000249522"/>
    </source>
</evidence>
<keyword evidence="1" id="KW-0472">Membrane</keyword>
<dbReference type="OrthoDB" id="7062363at2"/>
<feature type="transmembrane region" description="Helical" evidence="1">
    <location>
        <begin position="129"/>
        <end position="148"/>
    </location>
</feature>
<keyword evidence="3" id="KW-1185">Reference proteome</keyword>
<keyword evidence="1" id="KW-0812">Transmembrane</keyword>
<comment type="caution">
    <text evidence="2">The sequence shown here is derived from an EMBL/GenBank/DDBJ whole genome shotgun (WGS) entry which is preliminary data.</text>
</comment>
<dbReference type="Pfam" id="PF11391">
    <property type="entry name" value="DUF2798"/>
    <property type="match status" value="2"/>
</dbReference>
<protein>
    <submittedName>
        <fullName evidence="2">DUF2798 domain-containing protein</fullName>
    </submittedName>
</protein>
<accession>A0A2W1LC04</accession>
<feature type="transmembrane region" description="Helical" evidence="1">
    <location>
        <begin position="9"/>
        <end position="26"/>
    </location>
</feature>
<sequence length="161" mass="17770">MPTTKKESLYFGLMMCAGMVIVMTFYNMLVNGLTKEMGLAVLCLNLAIGFIAAFLLDFCLVGPLAKKIVFKLPFDKSKKIYIVLAMSTCMVLGMVICMSFFGLVMANMADSENNSFTFANYAATLGKNFIMAYPLQLLVMGPLVRFMFMRFVKPALAANPA</sequence>
<organism evidence="2 3">
    <name type="scientific">Paenibacillus sambharensis</name>
    <dbReference type="NCBI Taxonomy" id="1803190"/>
    <lineage>
        <taxon>Bacteria</taxon>
        <taxon>Bacillati</taxon>
        <taxon>Bacillota</taxon>
        <taxon>Bacilli</taxon>
        <taxon>Bacillales</taxon>
        <taxon>Paenibacillaceae</taxon>
        <taxon>Paenibacillus</taxon>
    </lineage>
</organism>
<reference evidence="2 3" key="1">
    <citation type="submission" date="2018-06" db="EMBL/GenBank/DDBJ databases">
        <title>Paenibacillus imtechensis sp. nov.</title>
        <authorList>
            <person name="Pinnaka A.K."/>
            <person name="Singh H."/>
            <person name="Kaur M."/>
        </authorList>
    </citation>
    <scope>NUCLEOTIDE SEQUENCE [LARGE SCALE GENOMIC DNA]</scope>
    <source>
        <strain evidence="2 3">SMB1</strain>
    </source>
</reference>
<name>A0A2W1LC04_9BACL</name>
<gene>
    <name evidence="2" type="ORF">DNH61_05650</name>
</gene>
<dbReference type="AlphaFoldDB" id="A0A2W1LC04"/>
<dbReference type="Proteomes" id="UP000249522">
    <property type="component" value="Unassembled WGS sequence"/>
</dbReference>
<dbReference type="EMBL" id="QKRB01000036">
    <property type="protein sequence ID" value="PZD96686.1"/>
    <property type="molecule type" value="Genomic_DNA"/>
</dbReference>
<proteinExistence type="predicted"/>
<feature type="transmembrane region" description="Helical" evidence="1">
    <location>
        <begin position="38"/>
        <end position="60"/>
    </location>
</feature>
<dbReference type="InterPro" id="IPR021529">
    <property type="entry name" value="DUF2798"/>
</dbReference>
<dbReference type="RefSeq" id="WP_111145697.1">
    <property type="nucleotide sequence ID" value="NZ_QKRB01000036.1"/>
</dbReference>
<feature type="transmembrane region" description="Helical" evidence="1">
    <location>
        <begin position="81"/>
        <end position="109"/>
    </location>
</feature>
<evidence type="ECO:0000256" key="1">
    <source>
        <dbReference type="SAM" id="Phobius"/>
    </source>
</evidence>
<keyword evidence="1" id="KW-1133">Transmembrane helix</keyword>
<evidence type="ECO:0000313" key="2">
    <source>
        <dbReference type="EMBL" id="PZD96686.1"/>
    </source>
</evidence>